<evidence type="ECO:0000313" key="2">
    <source>
        <dbReference type="EMBL" id="ADQ45617.1"/>
    </source>
</evidence>
<gene>
    <name evidence="2" type="ordered locus">Calkro_0726</name>
</gene>
<name>E4SEY0_CALK2</name>
<evidence type="ECO:0000313" key="3">
    <source>
        <dbReference type="Proteomes" id="UP000006835"/>
    </source>
</evidence>
<dbReference type="EMBL" id="CP002330">
    <property type="protein sequence ID" value="ADQ45617.1"/>
    <property type="molecule type" value="Genomic_DNA"/>
</dbReference>
<organism evidence="2 3">
    <name type="scientific">Caldicellulosiruptor kronotskyensis (strain DSM 18902 / VKM B-2412 / 2002)</name>
    <dbReference type="NCBI Taxonomy" id="632348"/>
    <lineage>
        <taxon>Bacteria</taxon>
        <taxon>Bacillati</taxon>
        <taxon>Bacillota</taxon>
        <taxon>Bacillota incertae sedis</taxon>
        <taxon>Caldicellulosiruptorales</taxon>
        <taxon>Caldicellulosiruptoraceae</taxon>
        <taxon>Caldicellulosiruptor</taxon>
    </lineage>
</organism>
<accession>E4SEY0</accession>
<dbReference type="Proteomes" id="UP000006835">
    <property type="component" value="Chromosome"/>
</dbReference>
<dbReference type="KEGG" id="ckn:Calkro_0726"/>
<keyword evidence="3" id="KW-1185">Reference proteome</keyword>
<reference key="1">
    <citation type="submission" date="2010-11" db="EMBL/GenBank/DDBJ databases">
        <title>Complete sequence of Caldicellulosiruptor kronotskyensis 2002.</title>
        <authorList>
            <consortium name="US DOE Joint Genome Institute"/>
            <person name="Lucas S."/>
            <person name="Copeland A."/>
            <person name="Lapidus A."/>
            <person name="Cheng J.-F."/>
            <person name="Bruce D."/>
            <person name="Goodwin L."/>
            <person name="Pitluck S."/>
            <person name="Davenport K."/>
            <person name="Detter J.C."/>
            <person name="Han C."/>
            <person name="Tapia R."/>
            <person name="Land M."/>
            <person name="Hauser L."/>
            <person name="Jeffries C."/>
            <person name="Kyrpides N."/>
            <person name="Ivanova N."/>
            <person name="Mikhailova N."/>
            <person name="Blumer-Schuette S.E."/>
            <person name="Kelly R.M."/>
            <person name="Woyke T."/>
        </authorList>
    </citation>
    <scope>NUCLEOTIDE SEQUENCE</scope>
    <source>
        <strain>2002</strain>
    </source>
</reference>
<dbReference type="PATRIC" id="fig|632348.3.peg.771"/>
<proteinExistence type="predicted"/>
<keyword evidence="1" id="KW-0472">Membrane</keyword>
<protein>
    <submittedName>
        <fullName evidence="2">Uncharacterized protein</fullName>
    </submittedName>
</protein>
<sequence length="69" mass="7307">MNKIYEPPTISPVSDVQHTMTCVVSVPVLAVYAGFVAVWFTVVGLHNNIGAVVHVAGVALNYVTAGYDC</sequence>
<dbReference type="RefSeq" id="WP_013429763.1">
    <property type="nucleotide sequence ID" value="NC_014720.1"/>
</dbReference>
<evidence type="ECO:0000256" key="1">
    <source>
        <dbReference type="SAM" id="Phobius"/>
    </source>
</evidence>
<feature type="transmembrane region" description="Helical" evidence="1">
    <location>
        <begin position="21"/>
        <end position="42"/>
    </location>
</feature>
<keyword evidence="1" id="KW-0812">Transmembrane</keyword>
<dbReference type="HOGENOM" id="CLU_2768038_0_0_9"/>
<dbReference type="AlphaFoldDB" id="E4SEY0"/>
<keyword evidence="1" id="KW-1133">Transmembrane helix</keyword>
<reference evidence="2 3" key="2">
    <citation type="journal article" date="2011" name="J. Bacteriol.">
        <title>Complete genome sequences for the anaerobic, extremely thermophilic plant biomass-degrading bacteria Caldicellulosiruptor hydrothermalis, Caldicellulosiruptor kristjanssonii, Caldicellulosiruptor kronotskyensis, Caldicellulosiruptor owensenis, and Caldicellulosiruptor lactoaceticus.</title>
        <authorList>
            <person name="Blumer-Schuette S.E."/>
            <person name="Ozdemir I."/>
            <person name="Mistry D."/>
            <person name="Lucas S."/>
            <person name="Lapidus A."/>
            <person name="Cheng J.F."/>
            <person name="Goodwin L.A."/>
            <person name="Pitluck S."/>
            <person name="Land M.L."/>
            <person name="Hauser L.J."/>
            <person name="Woyke T."/>
            <person name="Mikhailova N."/>
            <person name="Pati A."/>
            <person name="Kyrpides N.C."/>
            <person name="Ivanova N."/>
            <person name="Detter J.C."/>
            <person name="Walston-Davenport K."/>
            <person name="Han S."/>
            <person name="Adams M.W."/>
            <person name="Kelly R.M."/>
        </authorList>
    </citation>
    <scope>NUCLEOTIDE SEQUENCE [LARGE SCALE GENOMIC DNA]</scope>
    <source>
        <strain evidence="3">DSM 18902 / VKM B-2412 / 2002</strain>
    </source>
</reference>